<proteinExistence type="predicted"/>
<protein>
    <submittedName>
        <fullName evidence="1">Uncharacterized protein</fullName>
    </submittedName>
</protein>
<accession>A0ACD3A481</accession>
<dbReference type="Proteomes" id="UP000308600">
    <property type="component" value="Unassembled WGS sequence"/>
</dbReference>
<sequence>MTLELVPPTPLRSLQPPPRPIGLFLYDYDPGEWGPNPHHQPPKTVSSGIEDVEGGVDGKASSVEGFFQVGNIDLKVYDEDGATQAPPTGAAVEFQKVTDTDNFDPQCPSNLVQSGVTTDLFATFFKGPPPKLFKHPGSRSALRSSSGVFRGAEGWFEGHKSASALYWLSGIIITTTPCKGGIEGVYDPPPLKNQGQVGTHPLHTRVLQQLFMTADHRRHYLRKPSNTRGVTEKQDCVCVGQWESSGYGRVKLRRSIGFNVMATFAPSRDSGHALSFSKARSGLGRAPERPVLCSWGRDITTKKSAKKQKDEGGAGVVGAASKQSKKALKESQRYSVDTTGEVALLPH</sequence>
<organism evidence="1 2">
    <name type="scientific">Pluteus cervinus</name>
    <dbReference type="NCBI Taxonomy" id="181527"/>
    <lineage>
        <taxon>Eukaryota</taxon>
        <taxon>Fungi</taxon>
        <taxon>Dikarya</taxon>
        <taxon>Basidiomycota</taxon>
        <taxon>Agaricomycotina</taxon>
        <taxon>Agaricomycetes</taxon>
        <taxon>Agaricomycetidae</taxon>
        <taxon>Agaricales</taxon>
        <taxon>Pluteineae</taxon>
        <taxon>Pluteaceae</taxon>
        <taxon>Pluteus</taxon>
    </lineage>
</organism>
<keyword evidence="2" id="KW-1185">Reference proteome</keyword>
<gene>
    <name evidence="1" type="ORF">BDN72DRAFT_864210</name>
</gene>
<reference evidence="1 2" key="1">
    <citation type="journal article" date="2019" name="Nat. Ecol. Evol.">
        <title>Megaphylogeny resolves global patterns of mushroom evolution.</title>
        <authorList>
            <person name="Varga T."/>
            <person name="Krizsan K."/>
            <person name="Foldi C."/>
            <person name="Dima B."/>
            <person name="Sanchez-Garcia M."/>
            <person name="Sanchez-Ramirez S."/>
            <person name="Szollosi G.J."/>
            <person name="Szarkandi J.G."/>
            <person name="Papp V."/>
            <person name="Albert L."/>
            <person name="Andreopoulos W."/>
            <person name="Angelini C."/>
            <person name="Antonin V."/>
            <person name="Barry K.W."/>
            <person name="Bougher N.L."/>
            <person name="Buchanan P."/>
            <person name="Buyck B."/>
            <person name="Bense V."/>
            <person name="Catcheside P."/>
            <person name="Chovatia M."/>
            <person name="Cooper J."/>
            <person name="Damon W."/>
            <person name="Desjardin D."/>
            <person name="Finy P."/>
            <person name="Geml J."/>
            <person name="Haridas S."/>
            <person name="Hughes K."/>
            <person name="Justo A."/>
            <person name="Karasinski D."/>
            <person name="Kautmanova I."/>
            <person name="Kiss B."/>
            <person name="Kocsube S."/>
            <person name="Kotiranta H."/>
            <person name="LaButti K.M."/>
            <person name="Lechner B.E."/>
            <person name="Liimatainen K."/>
            <person name="Lipzen A."/>
            <person name="Lukacs Z."/>
            <person name="Mihaltcheva S."/>
            <person name="Morgado L.N."/>
            <person name="Niskanen T."/>
            <person name="Noordeloos M.E."/>
            <person name="Ohm R.A."/>
            <person name="Ortiz-Santana B."/>
            <person name="Ovrebo C."/>
            <person name="Racz N."/>
            <person name="Riley R."/>
            <person name="Savchenko A."/>
            <person name="Shiryaev A."/>
            <person name="Soop K."/>
            <person name="Spirin V."/>
            <person name="Szebenyi C."/>
            <person name="Tomsovsky M."/>
            <person name="Tulloss R.E."/>
            <person name="Uehling J."/>
            <person name="Grigoriev I.V."/>
            <person name="Vagvolgyi C."/>
            <person name="Papp T."/>
            <person name="Martin F.M."/>
            <person name="Miettinen O."/>
            <person name="Hibbett D.S."/>
            <person name="Nagy L.G."/>
        </authorList>
    </citation>
    <scope>NUCLEOTIDE SEQUENCE [LARGE SCALE GENOMIC DNA]</scope>
    <source>
        <strain evidence="1 2">NL-1719</strain>
    </source>
</reference>
<dbReference type="EMBL" id="ML208750">
    <property type="protein sequence ID" value="TFK60633.1"/>
    <property type="molecule type" value="Genomic_DNA"/>
</dbReference>
<evidence type="ECO:0000313" key="1">
    <source>
        <dbReference type="EMBL" id="TFK60633.1"/>
    </source>
</evidence>
<name>A0ACD3A481_9AGAR</name>
<evidence type="ECO:0000313" key="2">
    <source>
        <dbReference type="Proteomes" id="UP000308600"/>
    </source>
</evidence>